<evidence type="ECO:0000313" key="3">
    <source>
        <dbReference type="Proteomes" id="UP000053235"/>
    </source>
</evidence>
<dbReference type="OrthoDB" id="8421155at2"/>
<reference evidence="3" key="1">
    <citation type="submission" date="2015-07" db="EMBL/GenBank/DDBJ databases">
        <authorList>
            <person name="Rodrigo-Torres Lidia"/>
            <person name="Arahal R.David."/>
        </authorList>
    </citation>
    <scope>NUCLEOTIDE SEQUENCE [LARGE SCALE GENOMIC DNA]</scope>
    <source>
        <strain evidence="3">CECT 5112</strain>
    </source>
</reference>
<gene>
    <name evidence="2" type="ORF">LAX5112_01217</name>
</gene>
<keyword evidence="3" id="KW-1185">Reference proteome</keyword>
<sequence length="211" mass="21817">MSVIAFSKSIGPVEVDCLISEKHTSELEITGNPIESGAEANDHAYVKPKEVVLEIADENASATFQELIRFQEKREPFSLNTGLSTYKNMLVQSVQAKRDARHSKILSATVTLKEVKIVGSSGFGVGGLGGFGGLSGLPSLGGLGSLTGLGNLGNFGGLLDGVPGLGAAPLTPSNVASDIINKASPVVHIGDSMTTVVPEAENLSIAKRIFG</sequence>
<protein>
    <recommendedName>
        <fullName evidence="1">Dit-like phage tail protein N-terminal domain-containing protein</fullName>
    </recommendedName>
</protein>
<evidence type="ECO:0000259" key="1">
    <source>
        <dbReference type="Pfam" id="PF21821"/>
    </source>
</evidence>
<name>A0A0M6ZXW1_9HYPH</name>
<evidence type="ECO:0000313" key="2">
    <source>
        <dbReference type="EMBL" id="CTQ67111.1"/>
    </source>
</evidence>
<organism evidence="2 3">
    <name type="scientific">Roseibium alexandrii</name>
    <dbReference type="NCBI Taxonomy" id="388408"/>
    <lineage>
        <taxon>Bacteria</taxon>
        <taxon>Pseudomonadati</taxon>
        <taxon>Pseudomonadota</taxon>
        <taxon>Alphaproteobacteria</taxon>
        <taxon>Hyphomicrobiales</taxon>
        <taxon>Stappiaceae</taxon>
        <taxon>Roseibium</taxon>
    </lineage>
</organism>
<proteinExistence type="predicted"/>
<dbReference type="RefSeq" id="WP_055671056.1">
    <property type="nucleotide sequence ID" value="NZ_CXWD01000004.1"/>
</dbReference>
<dbReference type="EMBL" id="CXWD01000004">
    <property type="protein sequence ID" value="CTQ67111.1"/>
    <property type="molecule type" value="Genomic_DNA"/>
</dbReference>
<feature type="domain" description="Dit-like phage tail protein N-terminal" evidence="1">
    <location>
        <begin position="15"/>
        <end position="120"/>
    </location>
</feature>
<dbReference type="AlphaFoldDB" id="A0A0M6ZXW1"/>
<dbReference type="STRING" id="388408.LAX5112_01217"/>
<dbReference type="Pfam" id="PF21821">
    <property type="entry name" value="Dit_like"/>
    <property type="match status" value="1"/>
</dbReference>
<dbReference type="InterPro" id="IPR048494">
    <property type="entry name" value="Dit-like_N"/>
</dbReference>
<dbReference type="Proteomes" id="UP000053235">
    <property type="component" value="Unassembled WGS sequence"/>
</dbReference>
<accession>A0A0M6ZXW1</accession>